<feature type="transmembrane region" description="Helical" evidence="1">
    <location>
        <begin position="242"/>
        <end position="259"/>
    </location>
</feature>
<feature type="transmembrane region" description="Helical" evidence="1">
    <location>
        <begin position="20"/>
        <end position="43"/>
    </location>
</feature>
<feature type="transmembrane region" description="Helical" evidence="1">
    <location>
        <begin position="337"/>
        <end position="356"/>
    </location>
</feature>
<comment type="caution">
    <text evidence="2">The sequence shown here is derived from an EMBL/GenBank/DDBJ whole genome shotgun (WGS) entry which is preliminary data.</text>
</comment>
<keyword evidence="1" id="KW-0472">Membrane</keyword>
<evidence type="ECO:0000256" key="1">
    <source>
        <dbReference type="SAM" id="Phobius"/>
    </source>
</evidence>
<feature type="transmembrane region" description="Helical" evidence="1">
    <location>
        <begin position="304"/>
        <end position="325"/>
    </location>
</feature>
<feature type="transmembrane region" description="Helical" evidence="1">
    <location>
        <begin position="271"/>
        <end position="292"/>
    </location>
</feature>
<feature type="transmembrane region" description="Helical" evidence="1">
    <location>
        <begin position="362"/>
        <end position="381"/>
    </location>
</feature>
<dbReference type="RefSeq" id="WP_289409328.1">
    <property type="nucleotide sequence ID" value="NZ_JAUCDY010000001.1"/>
</dbReference>
<feature type="transmembrane region" description="Helical" evidence="1">
    <location>
        <begin position="92"/>
        <end position="110"/>
    </location>
</feature>
<feature type="transmembrane region" description="Helical" evidence="1">
    <location>
        <begin position="145"/>
        <end position="165"/>
    </location>
</feature>
<proteinExistence type="predicted"/>
<gene>
    <name evidence="2" type="ORF">QEZ41_00425</name>
</gene>
<evidence type="ECO:0000313" key="3">
    <source>
        <dbReference type="Proteomes" id="UP001241056"/>
    </source>
</evidence>
<name>A0ABT7SMJ9_9GAMM</name>
<feature type="transmembrane region" description="Helical" evidence="1">
    <location>
        <begin position="63"/>
        <end position="80"/>
    </location>
</feature>
<keyword evidence="1" id="KW-0812">Transmembrane</keyword>
<sequence>MQLLDRSKALKITPFLRLGFRPFFFLGALLAAVAVPLWLLALNGYFVDWQPTGNWLAWHRHELLFGFVGAIIAGFLLTAVQTWTGVPGLSGNLLLGLTLIWVAARLAWFVNVPEPVFLILNGLFFPLVALQMARSVWPVRQVRNYPLVLVLLVLSALNAVVLFGVVNADEALQRQAVLGGVWAVGAIMCIIGGRVIPFFTQRGLLRPHGVQAWPWLEHALLYGTLLIVLCYAGGWALQRQAAIGALFLLLAVGNLIRLARWYDQGIWRVSLLWSLHVATLWFVIAFFCMALWNFGWLANVSLAVHALTVGAMAGLILAMIARVTLGHTGRMLTPPKAMTWGFALFNLAAVSRVFLVELNYQAGLGIAVLCWSVSFAIYLYCYGPMLWKARVDGAPG</sequence>
<reference evidence="2 3" key="1">
    <citation type="submission" date="2023-06" db="EMBL/GenBank/DDBJ databases">
        <title>Thiopseudomonas sp. CY1220 draft genome sequence.</title>
        <authorList>
            <person name="Zhao G."/>
            <person name="An M."/>
        </authorList>
    </citation>
    <scope>NUCLEOTIDE SEQUENCE [LARGE SCALE GENOMIC DNA]</scope>
    <source>
        <strain evidence="2 3">CY1220</strain>
    </source>
</reference>
<accession>A0ABT7SMJ9</accession>
<keyword evidence="3" id="KW-1185">Reference proteome</keyword>
<feature type="transmembrane region" description="Helical" evidence="1">
    <location>
        <begin position="177"/>
        <end position="199"/>
    </location>
</feature>
<evidence type="ECO:0000313" key="2">
    <source>
        <dbReference type="EMBL" id="MDM7856754.1"/>
    </source>
</evidence>
<dbReference type="Pfam" id="PF05940">
    <property type="entry name" value="NnrS"/>
    <property type="match status" value="1"/>
</dbReference>
<keyword evidence="1" id="KW-1133">Transmembrane helix</keyword>
<protein>
    <submittedName>
        <fullName evidence="2">NnrS family protein</fullName>
    </submittedName>
</protein>
<dbReference type="Proteomes" id="UP001241056">
    <property type="component" value="Unassembled WGS sequence"/>
</dbReference>
<feature type="transmembrane region" description="Helical" evidence="1">
    <location>
        <begin position="219"/>
        <end position="236"/>
    </location>
</feature>
<feature type="transmembrane region" description="Helical" evidence="1">
    <location>
        <begin position="116"/>
        <end position="133"/>
    </location>
</feature>
<dbReference type="InterPro" id="IPR010266">
    <property type="entry name" value="NnrS"/>
</dbReference>
<organism evidence="2 3">
    <name type="scientific">Thiopseudomonas acetoxidans</name>
    <dbReference type="NCBI Taxonomy" id="3041622"/>
    <lineage>
        <taxon>Bacteria</taxon>
        <taxon>Pseudomonadati</taxon>
        <taxon>Pseudomonadota</taxon>
        <taxon>Gammaproteobacteria</taxon>
        <taxon>Pseudomonadales</taxon>
        <taxon>Pseudomonadaceae</taxon>
        <taxon>Thiopseudomonas</taxon>
    </lineage>
</organism>
<dbReference type="EMBL" id="JAUCDY010000001">
    <property type="protein sequence ID" value="MDM7856754.1"/>
    <property type="molecule type" value="Genomic_DNA"/>
</dbReference>